<name>A0ABS6Y3V0_9BACT</name>
<feature type="chain" id="PRO_5045757780" evidence="1">
    <location>
        <begin position="23"/>
        <end position="83"/>
    </location>
</feature>
<evidence type="ECO:0000313" key="3">
    <source>
        <dbReference type="Proteomes" id="UP000812077"/>
    </source>
</evidence>
<keyword evidence="1" id="KW-0732">Signal</keyword>
<protein>
    <submittedName>
        <fullName evidence="2">Uncharacterized protein</fullName>
    </submittedName>
</protein>
<comment type="caution">
    <text evidence="2">The sequence shown here is derived from an EMBL/GenBank/DDBJ whole genome shotgun (WGS) entry which is preliminary data.</text>
</comment>
<gene>
    <name evidence="2" type="ORF">KZO77_01840</name>
</gene>
<accession>A0ABS6Y3V0</accession>
<proteinExistence type="predicted"/>
<evidence type="ECO:0000313" key="2">
    <source>
        <dbReference type="EMBL" id="MBW4753783.1"/>
    </source>
</evidence>
<organism evidence="2 3">
    <name type="scientific">Prevotella melaninogenica</name>
    <dbReference type="NCBI Taxonomy" id="28132"/>
    <lineage>
        <taxon>Bacteria</taxon>
        <taxon>Pseudomonadati</taxon>
        <taxon>Bacteroidota</taxon>
        <taxon>Bacteroidia</taxon>
        <taxon>Bacteroidales</taxon>
        <taxon>Prevotellaceae</taxon>
        <taxon>Prevotella</taxon>
    </lineage>
</organism>
<dbReference type="EMBL" id="JAHXCP010000001">
    <property type="protein sequence ID" value="MBW4753783.1"/>
    <property type="molecule type" value="Genomic_DNA"/>
</dbReference>
<keyword evidence="3" id="KW-1185">Reference proteome</keyword>
<dbReference type="Proteomes" id="UP000812077">
    <property type="component" value="Unassembled WGS sequence"/>
</dbReference>
<evidence type="ECO:0000256" key="1">
    <source>
        <dbReference type="SAM" id="SignalP"/>
    </source>
</evidence>
<feature type="signal peptide" evidence="1">
    <location>
        <begin position="1"/>
        <end position="22"/>
    </location>
</feature>
<sequence>MQFIKSVFIALALFSTIGGTTASTKRNTNIQSGTVYICTGPKARKYHSSPNCRGLNRCSGSIKGLSVSAAKSKGFTPCRICYR</sequence>
<reference evidence="2 3" key="1">
    <citation type="submission" date="2021-07" db="EMBL/GenBank/DDBJ databases">
        <title>Genomic diversity and antimicrobial resistance of Prevotella spp. isolated from chronic lung disease airways.</title>
        <authorList>
            <person name="Webb K.A."/>
            <person name="Olagoke O.S."/>
            <person name="Baird T."/>
            <person name="Neill J."/>
            <person name="Pham A."/>
            <person name="Wells T.J."/>
            <person name="Ramsay K.A."/>
            <person name="Bell S.C."/>
            <person name="Sarovich D.S."/>
            <person name="Price E.P."/>
        </authorList>
    </citation>
    <scope>NUCLEOTIDE SEQUENCE [LARGE SCALE GENOMIC DNA]</scope>
    <source>
        <strain evidence="2 3">SCHI0027.S.6</strain>
    </source>
</reference>